<evidence type="ECO:0000313" key="1">
    <source>
        <dbReference type="EMBL" id="KAK2979537.1"/>
    </source>
</evidence>
<dbReference type="Proteomes" id="UP001187471">
    <property type="component" value="Unassembled WGS sequence"/>
</dbReference>
<keyword evidence="2" id="KW-1185">Reference proteome</keyword>
<dbReference type="AlphaFoldDB" id="A0AA88QZY2"/>
<protein>
    <submittedName>
        <fullName evidence="1">Uncharacterized protein</fullName>
    </submittedName>
</protein>
<name>A0AA88QZY2_9ASTE</name>
<reference evidence="1" key="1">
    <citation type="submission" date="2022-12" db="EMBL/GenBank/DDBJ databases">
        <title>Draft genome assemblies for two species of Escallonia (Escalloniales).</title>
        <authorList>
            <person name="Chanderbali A."/>
            <person name="Dervinis C."/>
            <person name="Anghel I."/>
            <person name="Soltis D."/>
            <person name="Soltis P."/>
            <person name="Zapata F."/>
        </authorList>
    </citation>
    <scope>NUCLEOTIDE SEQUENCE</scope>
    <source>
        <strain evidence="1">UCBG92.1500</strain>
        <tissue evidence="1">Leaf</tissue>
    </source>
</reference>
<proteinExistence type="predicted"/>
<comment type="caution">
    <text evidence="1">The sequence shown here is derived from an EMBL/GenBank/DDBJ whole genome shotgun (WGS) entry which is preliminary data.</text>
</comment>
<accession>A0AA88QZY2</accession>
<organism evidence="1 2">
    <name type="scientific">Escallonia rubra</name>
    <dbReference type="NCBI Taxonomy" id="112253"/>
    <lineage>
        <taxon>Eukaryota</taxon>
        <taxon>Viridiplantae</taxon>
        <taxon>Streptophyta</taxon>
        <taxon>Embryophyta</taxon>
        <taxon>Tracheophyta</taxon>
        <taxon>Spermatophyta</taxon>
        <taxon>Magnoliopsida</taxon>
        <taxon>eudicotyledons</taxon>
        <taxon>Gunneridae</taxon>
        <taxon>Pentapetalae</taxon>
        <taxon>asterids</taxon>
        <taxon>campanulids</taxon>
        <taxon>Escalloniales</taxon>
        <taxon>Escalloniaceae</taxon>
        <taxon>Escallonia</taxon>
    </lineage>
</organism>
<gene>
    <name evidence="1" type="ORF">RJ640_013554</name>
</gene>
<sequence length="151" mass="14841">MAAVPIVDAPNFCVFSTLDPSKVLSPCKASTTARATSSAGAAVSPSPKPPYTTARTLMAYSLPLPPTLPITCTIIGTASAWALTSAAPSSTVQSSSSAASALSAAALSMSASASTTFPAAPASTAACRFPSARHSASSTLVAGFAPALSFK</sequence>
<dbReference type="EMBL" id="JAVXUO010001741">
    <property type="protein sequence ID" value="KAK2979537.1"/>
    <property type="molecule type" value="Genomic_DNA"/>
</dbReference>
<evidence type="ECO:0000313" key="2">
    <source>
        <dbReference type="Proteomes" id="UP001187471"/>
    </source>
</evidence>